<evidence type="ECO:0000256" key="1">
    <source>
        <dbReference type="ARBA" id="ARBA00010134"/>
    </source>
</evidence>
<dbReference type="SMART" id="SM00115">
    <property type="entry name" value="CASc"/>
    <property type="match status" value="1"/>
</dbReference>
<dbReference type="InterPro" id="IPR002138">
    <property type="entry name" value="Pept_C14_p10"/>
</dbReference>
<dbReference type="InterPro" id="IPR001309">
    <property type="entry name" value="Pept_C14_p20"/>
</dbReference>
<dbReference type="GO" id="GO:0006508">
    <property type="term" value="P:proteolysis"/>
    <property type="evidence" value="ECO:0007669"/>
    <property type="project" value="InterPro"/>
</dbReference>
<sequence length="300" mass="33628">MKKYPNQKRFDPADVMDSEEKEEPMETKPSNEVSDVLYGLDSVRLKGCEDNSHILPEGFQMQPPSCASGLLEYSMTSNTRGIGVIINNCKFHDSINNNLPDLERKGAHHDTGMLFDNHGRGNSLIGSDCSEISVEAVREIFRIEKCPSLSGKPKIFFIQACNGQNLEGIQLAQTYQEDSFPDSIKPAKSDELIGYSTVDDHASFRAIIMLIRTPQVDFNWSSVPHTGANETGEIVVASNTFDIRQGETFDICTTWTELCQILTKVNQKVGDQFMRLKDGLVGKQMPKYESTLMKLLYLKD</sequence>
<dbReference type="InterPro" id="IPR002398">
    <property type="entry name" value="Pept_C14"/>
</dbReference>
<keyword evidence="7" id="KW-1185">Reference proteome</keyword>
<dbReference type="SUPFAM" id="SSF52129">
    <property type="entry name" value="Caspase-like"/>
    <property type="match status" value="2"/>
</dbReference>
<protein>
    <recommendedName>
        <fullName evidence="8">Caspase-3</fullName>
    </recommendedName>
</protein>
<evidence type="ECO:0000256" key="2">
    <source>
        <dbReference type="RuleBase" id="RU003971"/>
    </source>
</evidence>
<evidence type="ECO:0008006" key="8">
    <source>
        <dbReference type="Google" id="ProtNLM"/>
    </source>
</evidence>
<dbReference type="PROSITE" id="PS50208">
    <property type="entry name" value="CASPASE_P20"/>
    <property type="match status" value="1"/>
</dbReference>
<comment type="similarity">
    <text evidence="1 2">Belongs to the peptidase C14A family.</text>
</comment>
<feature type="region of interest" description="Disordered" evidence="3">
    <location>
        <begin position="1"/>
        <end position="32"/>
    </location>
</feature>
<organism evidence="6 7">
    <name type="scientific">Pinctada imbricata</name>
    <name type="common">Atlantic pearl-oyster</name>
    <name type="synonym">Pinctada martensii</name>
    <dbReference type="NCBI Taxonomy" id="66713"/>
    <lineage>
        <taxon>Eukaryota</taxon>
        <taxon>Metazoa</taxon>
        <taxon>Spiralia</taxon>
        <taxon>Lophotrochozoa</taxon>
        <taxon>Mollusca</taxon>
        <taxon>Bivalvia</taxon>
        <taxon>Autobranchia</taxon>
        <taxon>Pteriomorphia</taxon>
        <taxon>Pterioida</taxon>
        <taxon>Pterioidea</taxon>
        <taxon>Pteriidae</taxon>
        <taxon>Pinctada</taxon>
    </lineage>
</organism>
<dbReference type="EMBL" id="VSWD01000005">
    <property type="protein sequence ID" value="KAK3103955.1"/>
    <property type="molecule type" value="Genomic_DNA"/>
</dbReference>
<feature type="domain" description="Caspase family p10" evidence="4">
    <location>
        <begin position="257"/>
        <end position="300"/>
    </location>
</feature>
<accession>A0AA88YPN2</accession>
<dbReference type="Pfam" id="PF00656">
    <property type="entry name" value="Peptidase_C14"/>
    <property type="match status" value="1"/>
</dbReference>
<dbReference type="PANTHER" id="PTHR10454">
    <property type="entry name" value="CASPASE"/>
    <property type="match status" value="1"/>
</dbReference>
<evidence type="ECO:0000313" key="6">
    <source>
        <dbReference type="EMBL" id="KAK3103955.1"/>
    </source>
</evidence>
<name>A0AA88YPN2_PINIB</name>
<dbReference type="InterPro" id="IPR011600">
    <property type="entry name" value="Pept_C14_caspase"/>
</dbReference>
<reference evidence="6" key="1">
    <citation type="submission" date="2019-08" db="EMBL/GenBank/DDBJ databases">
        <title>The improved chromosome-level genome for the pearl oyster Pinctada fucata martensii using PacBio sequencing and Hi-C.</title>
        <authorList>
            <person name="Zheng Z."/>
        </authorList>
    </citation>
    <scope>NUCLEOTIDE SEQUENCE</scope>
    <source>
        <strain evidence="6">ZZ-2019</strain>
        <tissue evidence="6">Adductor muscle</tissue>
    </source>
</reference>
<gene>
    <name evidence="6" type="ORF">FSP39_023225</name>
</gene>
<evidence type="ECO:0000259" key="4">
    <source>
        <dbReference type="PROSITE" id="PS50207"/>
    </source>
</evidence>
<dbReference type="InterPro" id="IPR029030">
    <property type="entry name" value="Caspase-like_dom_sf"/>
</dbReference>
<dbReference type="GO" id="GO:0004197">
    <property type="term" value="F:cysteine-type endopeptidase activity"/>
    <property type="evidence" value="ECO:0007669"/>
    <property type="project" value="InterPro"/>
</dbReference>
<feature type="domain" description="Caspase family p20" evidence="5">
    <location>
        <begin position="113"/>
        <end position="165"/>
    </location>
</feature>
<evidence type="ECO:0000259" key="5">
    <source>
        <dbReference type="PROSITE" id="PS50208"/>
    </source>
</evidence>
<dbReference type="PROSITE" id="PS50207">
    <property type="entry name" value="CASPASE_P10"/>
    <property type="match status" value="1"/>
</dbReference>
<feature type="compositionally biased region" description="Acidic residues" evidence="3">
    <location>
        <begin position="14"/>
        <end position="23"/>
    </location>
</feature>
<dbReference type="AlphaFoldDB" id="A0AA88YPN2"/>
<dbReference type="Gene3D" id="3.40.50.1460">
    <property type="match status" value="1"/>
</dbReference>
<evidence type="ECO:0000313" key="7">
    <source>
        <dbReference type="Proteomes" id="UP001186944"/>
    </source>
</evidence>
<proteinExistence type="inferred from homology"/>
<dbReference type="InterPro" id="IPR015917">
    <property type="entry name" value="Pept_C14A"/>
</dbReference>
<evidence type="ECO:0000256" key="3">
    <source>
        <dbReference type="SAM" id="MobiDB-lite"/>
    </source>
</evidence>
<dbReference type="Proteomes" id="UP001186944">
    <property type="component" value="Unassembled WGS sequence"/>
</dbReference>
<comment type="caution">
    <text evidence="6">The sequence shown here is derived from an EMBL/GenBank/DDBJ whole genome shotgun (WGS) entry which is preliminary data.</text>
</comment>